<dbReference type="PROSITE" id="PS50893">
    <property type="entry name" value="ABC_TRANSPORTER_2"/>
    <property type="match status" value="2"/>
</dbReference>
<feature type="compositionally biased region" description="Basic and acidic residues" evidence="10">
    <location>
        <begin position="735"/>
        <end position="750"/>
    </location>
</feature>
<evidence type="ECO:0000256" key="11">
    <source>
        <dbReference type="SAM" id="Phobius"/>
    </source>
</evidence>
<dbReference type="PANTHER" id="PTHR43394:SF27">
    <property type="entry name" value="ATP-DEPENDENT TRANSLOCASE ABCB1-LIKE"/>
    <property type="match status" value="1"/>
</dbReference>
<comment type="similarity">
    <text evidence="2">Belongs to the ABC transporter superfamily. ABCB family. Multidrug resistance exporter (TC 3.A.1.201) subfamily.</text>
</comment>
<feature type="transmembrane region" description="Helical" evidence="11">
    <location>
        <begin position="222"/>
        <end position="241"/>
    </location>
</feature>
<evidence type="ECO:0000256" key="4">
    <source>
        <dbReference type="ARBA" id="ARBA00022692"/>
    </source>
</evidence>
<evidence type="ECO:0000256" key="8">
    <source>
        <dbReference type="ARBA" id="ARBA00022989"/>
    </source>
</evidence>
<keyword evidence="5" id="KW-0677">Repeat</keyword>
<dbReference type="CDD" id="cd03249">
    <property type="entry name" value="ABC_MTABC3_MDL1_MDL2"/>
    <property type="match status" value="1"/>
</dbReference>
<reference evidence="14" key="1">
    <citation type="submission" date="2021-01" db="UniProtKB">
        <authorList>
            <consortium name="EnsemblMetazoa"/>
        </authorList>
    </citation>
    <scope>IDENTIFICATION</scope>
</reference>
<dbReference type="SUPFAM" id="SSF52540">
    <property type="entry name" value="P-loop containing nucleoside triphosphate hydrolases"/>
    <property type="match status" value="2"/>
</dbReference>
<name>A0A7M5VBZ8_9CNID</name>
<dbReference type="GO" id="GO:0005524">
    <property type="term" value="F:ATP binding"/>
    <property type="evidence" value="ECO:0007669"/>
    <property type="project" value="UniProtKB-KW"/>
</dbReference>
<dbReference type="GO" id="GO:0016887">
    <property type="term" value="F:ATP hydrolysis activity"/>
    <property type="evidence" value="ECO:0007669"/>
    <property type="project" value="InterPro"/>
</dbReference>
<comment type="subcellular location">
    <subcellularLocation>
        <location evidence="1">Membrane</location>
        <topology evidence="1">Multi-pass membrane protein</topology>
    </subcellularLocation>
</comment>
<evidence type="ECO:0000256" key="9">
    <source>
        <dbReference type="ARBA" id="ARBA00023136"/>
    </source>
</evidence>
<keyword evidence="7" id="KW-0067">ATP-binding</keyword>
<evidence type="ECO:0000256" key="3">
    <source>
        <dbReference type="ARBA" id="ARBA00022448"/>
    </source>
</evidence>
<keyword evidence="8 11" id="KW-1133">Transmembrane helix</keyword>
<feature type="domain" description="ABC transmembrane type-1" evidence="13">
    <location>
        <begin position="778"/>
        <end position="1065"/>
    </location>
</feature>
<feature type="region of interest" description="Disordered" evidence="10">
    <location>
        <begin position="1"/>
        <end position="25"/>
    </location>
</feature>
<evidence type="ECO:0000259" key="13">
    <source>
        <dbReference type="PROSITE" id="PS50929"/>
    </source>
</evidence>
<protein>
    <submittedName>
        <fullName evidence="14">Uncharacterized protein</fullName>
    </submittedName>
</protein>
<dbReference type="AlphaFoldDB" id="A0A7M5VBZ8"/>
<accession>A0A7M5VBZ8</accession>
<feature type="transmembrane region" description="Helical" evidence="11">
    <location>
        <begin position="325"/>
        <end position="345"/>
    </location>
</feature>
<feature type="transmembrane region" description="Helical" evidence="11">
    <location>
        <begin position="247"/>
        <end position="268"/>
    </location>
</feature>
<keyword evidence="3" id="KW-0813">Transport</keyword>
<dbReference type="Proteomes" id="UP000594262">
    <property type="component" value="Unplaced"/>
</dbReference>
<dbReference type="Gene3D" id="1.20.1560.10">
    <property type="entry name" value="ABC transporter type 1, transmembrane domain"/>
    <property type="match status" value="1"/>
</dbReference>
<dbReference type="InterPro" id="IPR003593">
    <property type="entry name" value="AAA+_ATPase"/>
</dbReference>
<feature type="compositionally biased region" description="Polar residues" evidence="10">
    <location>
        <begin position="45"/>
        <end position="55"/>
    </location>
</feature>
<evidence type="ECO:0000256" key="6">
    <source>
        <dbReference type="ARBA" id="ARBA00022741"/>
    </source>
</evidence>
<dbReference type="OrthoDB" id="6500128at2759"/>
<dbReference type="Pfam" id="PF00664">
    <property type="entry name" value="ABC_membrane"/>
    <property type="match status" value="2"/>
</dbReference>
<feature type="transmembrane region" description="Helical" evidence="11">
    <location>
        <begin position="898"/>
        <end position="918"/>
    </location>
</feature>
<dbReference type="FunFam" id="3.40.50.300:FF:000604">
    <property type="entry name" value="ABC transporter B family member 28"/>
    <property type="match status" value="1"/>
</dbReference>
<evidence type="ECO:0000256" key="10">
    <source>
        <dbReference type="SAM" id="MobiDB-lite"/>
    </source>
</evidence>
<dbReference type="FunFam" id="1.20.1560.10:FF:000018">
    <property type="entry name" value="ATP-binding cassette subfamily B member 11"/>
    <property type="match status" value="1"/>
</dbReference>
<dbReference type="InterPro" id="IPR011527">
    <property type="entry name" value="ABC1_TM_dom"/>
</dbReference>
<dbReference type="CDD" id="cd18578">
    <property type="entry name" value="ABC_6TM_Pgp_ABCB1_D2_like"/>
    <property type="match status" value="1"/>
</dbReference>
<dbReference type="EnsemblMetazoa" id="CLYHEMT006705.1">
    <property type="protein sequence ID" value="CLYHEMP006705.1"/>
    <property type="gene ID" value="CLYHEMG006705"/>
</dbReference>
<feature type="domain" description="ABC transporter" evidence="12">
    <location>
        <begin position="1099"/>
        <end position="1269"/>
    </location>
</feature>
<dbReference type="InterPro" id="IPR027417">
    <property type="entry name" value="P-loop_NTPase"/>
</dbReference>
<dbReference type="CDD" id="cd18577">
    <property type="entry name" value="ABC_6TM_Pgp_ABCB1_D1_like"/>
    <property type="match status" value="1"/>
</dbReference>
<evidence type="ECO:0000313" key="14">
    <source>
        <dbReference type="EnsemblMetazoa" id="CLYHEMP006705.1"/>
    </source>
</evidence>
<keyword evidence="15" id="KW-1185">Reference proteome</keyword>
<feature type="region of interest" description="Disordered" evidence="10">
    <location>
        <begin position="732"/>
        <end position="755"/>
    </location>
</feature>
<dbReference type="InterPro" id="IPR003439">
    <property type="entry name" value="ABC_transporter-like_ATP-bd"/>
</dbReference>
<dbReference type="InterPro" id="IPR017871">
    <property type="entry name" value="ABC_transporter-like_CS"/>
</dbReference>
<dbReference type="Pfam" id="PF00005">
    <property type="entry name" value="ABC_tran"/>
    <property type="match status" value="2"/>
</dbReference>
<dbReference type="GO" id="GO:0090374">
    <property type="term" value="P:oligopeptide export from mitochondrion"/>
    <property type="evidence" value="ECO:0007669"/>
    <property type="project" value="TreeGrafter"/>
</dbReference>
<dbReference type="PROSITE" id="PS50929">
    <property type="entry name" value="ABC_TM1F"/>
    <property type="match status" value="2"/>
</dbReference>
<keyword evidence="6" id="KW-0547">Nucleotide-binding</keyword>
<keyword evidence="4 11" id="KW-0812">Transmembrane</keyword>
<feature type="transmembrane region" description="Helical" evidence="11">
    <location>
        <begin position="94"/>
        <end position="118"/>
    </location>
</feature>
<feature type="domain" description="ABC transporter" evidence="12">
    <location>
        <begin position="420"/>
        <end position="656"/>
    </location>
</feature>
<feature type="region of interest" description="Disordered" evidence="10">
    <location>
        <begin position="39"/>
        <end position="74"/>
    </location>
</feature>
<evidence type="ECO:0000256" key="7">
    <source>
        <dbReference type="ARBA" id="ARBA00022840"/>
    </source>
</evidence>
<feature type="transmembrane region" description="Helical" evidence="11">
    <location>
        <begin position="774"/>
        <end position="799"/>
    </location>
</feature>
<keyword evidence="9 11" id="KW-0472">Membrane</keyword>
<feature type="transmembrane region" description="Helical" evidence="11">
    <location>
        <begin position="924"/>
        <end position="943"/>
    </location>
</feature>
<dbReference type="PROSITE" id="PS00211">
    <property type="entry name" value="ABC_TRANSPORTER_1"/>
    <property type="match status" value="2"/>
</dbReference>
<sequence length="1270" mass="138996">MTEENENVPPDNTDGSVSIDVPDGYENKAYTPEYIMEDVPRKTEVNGNNVATESNGKVIDDGASSSSNNEGNDLRSQSVVSVSQLFRYASTTDWVFMFFASISACINGVLQPVSFIIFGELINDFVDEDSGKTIDLNKEMEKFGIYYVYIGLGAIVFGYFQNMLWLRASINQAFRIRTLAFESILKQDIGFFDTNDAGELSSRLADGVTKVQNGIGDKIGSLQHAIAMLVGGIIIGFIYGWKLTLVIIAMSPLLFIGAFATGKVIGMITSQEQTSYAKAGSIAEEVLSSIRTVVAFGSERKEIDRYRVNLKDAEKAGIRKGLSTGFAFALFNSTLFGCMALGFWYGGTLIGDGEINAGDLLIVFFSVMIGANQFGQVGPNIEAFSSARGAAYTIFKLIERKPVIDSLTDAGEKTKIEGDIKFVDCQFSYPSRPDIKILRGLNLNIKPGTTCALVGESGCGKSTTVKLIQRFYDAAGGRVQIDGVDIKRINVKHLRKHIGVVSQEPVLFDASIKKNILMGHPEATEDMVIEAAKNANAHDFISKLPQGYDTNVGEGGAQLSGGQKQRIAIARALVRDPKILLLDEATSALDTGSEAIVQAALDKASLGRTTVIIAHRLSTVKNADSIAVVSAGQVSELGSHKELMDKRGEYFKLVMLQNFEEQEEEELNSELGSVISESEREEIIARKMMRSLSQLSNTGSETDQQLVKELIDREITHRKSIRRVKSTVGTQKQVSKLDRQLSQTKEVKEEELPEDEPVQIPPISRILKLNAKEWPYIVTGIFFSAIAGTMPVLFAIILAEILQSFAENDPQEMEKKMEFWAIMFMVIGLVIGVAFFIAQYLFAKAGEALTTRLREMAFTSLLRQEIGYFDLPQHSTGALSARLSADASAVQGATSTRLNTLTQVVVTGLSSLIVAFAYSWQLSLLVLAFVPFIAMFGAIQTSLNTSFAGDAQKKLSQAGAISTEAIMQIRTVASLGKEDFFFDKYKSLLMGPTQGSRKGAHIYGIAYGFSIGVMLFSNGACFRLGGYLAERDGLSLSSIVKVIIGIQFGAMTAGQVASFAPDYVKAKTAAGRILALFDRKPAIDSYSTEGIKNEIKGDITFTDVEFTYPTRQNVPILQKLNIKIPRGRTVAFVGASGCGKSTSVSLLERFYEVAGGEVLIDDIPIKDYNIRALRSQIGIVQQEPVLFDRSIRDNILYGIEDPSQITQEQIEEACRNSNIHHVIMNLPNGYDTKVGDKGTLISGGQKQRIAIARALIRNPKIFDRRRRFLS</sequence>
<proteinExistence type="inferred from homology"/>
<dbReference type="GO" id="GO:0015421">
    <property type="term" value="F:ABC-type oligopeptide transporter activity"/>
    <property type="evidence" value="ECO:0007669"/>
    <property type="project" value="TreeGrafter"/>
</dbReference>
<feature type="transmembrane region" description="Helical" evidence="11">
    <location>
        <begin position="819"/>
        <end position="842"/>
    </location>
</feature>
<dbReference type="InterPro" id="IPR036640">
    <property type="entry name" value="ABC1_TM_sf"/>
</dbReference>
<feature type="domain" description="ABC transmembrane type-1" evidence="13">
    <location>
        <begin position="98"/>
        <end position="386"/>
    </location>
</feature>
<dbReference type="SMART" id="SM00382">
    <property type="entry name" value="AAA"/>
    <property type="match status" value="2"/>
</dbReference>
<organism evidence="14 15">
    <name type="scientific">Clytia hemisphaerica</name>
    <dbReference type="NCBI Taxonomy" id="252671"/>
    <lineage>
        <taxon>Eukaryota</taxon>
        <taxon>Metazoa</taxon>
        <taxon>Cnidaria</taxon>
        <taxon>Hydrozoa</taxon>
        <taxon>Hydroidolina</taxon>
        <taxon>Leptothecata</taxon>
        <taxon>Obeliida</taxon>
        <taxon>Clytiidae</taxon>
        <taxon>Clytia</taxon>
    </lineage>
</organism>
<dbReference type="Gene3D" id="3.40.50.300">
    <property type="entry name" value="P-loop containing nucleotide triphosphate hydrolases"/>
    <property type="match status" value="2"/>
</dbReference>
<feature type="compositionally biased region" description="Polar residues" evidence="10">
    <location>
        <begin position="63"/>
        <end position="74"/>
    </location>
</feature>
<evidence type="ECO:0000313" key="15">
    <source>
        <dbReference type="Proteomes" id="UP000594262"/>
    </source>
</evidence>
<evidence type="ECO:0000256" key="1">
    <source>
        <dbReference type="ARBA" id="ARBA00004141"/>
    </source>
</evidence>
<feature type="transmembrane region" description="Helical" evidence="11">
    <location>
        <begin position="146"/>
        <end position="166"/>
    </location>
</feature>
<dbReference type="FunFam" id="3.40.50.300:FF:000205">
    <property type="entry name" value="ABC transporter B family member 4"/>
    <property type="match status" value="1"/>
</dbReference>
<dbReference type="GO" id="GO:0005743">
    <property type="term" value="C:mitochondrial inner membrane"/>
    <property type="evidence" value="ECO:0007669"/>
    <property type="project" value="TreeGrafter"/>
</dbReference>
<evidence type="ECO:0000259" key="12">
    <source>
        <dbReference type="PROSITE" id="PS50893"/>
    </source>
</evidence>
<dbReference type="SUPFAM" id="SSF90123">
    <property type="entry name" value="ABC transporter transmembrane region"/>
    <property type="match status" value="2"/>
</dbReference>
<dbReference type="PANTHER" id="PTHR43394">
    <property type="entry name" value="ATP-DEPENDENT PERMEASE MDL1, MITOCHONDRIAL"/>
    <property type="match status" value="1"/>
</dbReference>
<evidence type="ECO:0000256" key="5">
    <source>
        <dbReference type="ARBA" id="ARBA00022737"/>
    </source>
</evidence>
<dbReference type="InterPro" id="IPR039421">
    <property type="entry name" value="Type_1_exporter"/>
</dbReference>
<dbReference type="FunFam" id="1.20.1560.10:FF:000009">
    <property type="entry name" value="ABC transporter B family member 1"/>
    <property type="match status" value="1"/>
</dbReference>
<evidence type="ECO:0000256" key="2">
    <source>
        <dbReference type="ARBA" id="ARBA00007577"/>
    </source>
</evidence>